<dbReference type="EMBL" id="KI536861">
    <property type="protein sequence ID" value="ESR41907.1"/>
    <property type="molecule type" value="Genomic_DNA"/>
</dbReference>
<evidence type="ECO:0000256" key="1">
    <source>
        <dbReference type="ARBA" id="ARBA00004477"/>
    </source>
</evidence>
<dbReference type="eggNOG" id="KOG3269">
    <property type="taxonomic scope" value="Eukaryota"/>
</dbReference>
<evidence type="ECO:0000256" key="6">
    <source>
        <dbReference type="ARBA" id="ARBA00023136"/>
    </source>
</evidence>
<comment type="subcellular location">
    <subcellularLocation>
        <location evidence="1">Endoplasmic reticulum membrane</location>
        <topology evidence="1">Multi-pass membrane protein</topology>
    </subcellularLocation>
</comment>
<sequence length="169" mass="19806">MANQGAKKRKEENARHMEKLRRLIIACNVIYFVVRMIIFHSTFTWKHWVGLVLTSVAYAIPYQQLSAMAKPTYTDDGELIDGGFDMSTGGICGYLHDVIYITSFVQVMSILSEKFWYTYLVVRFIYLNFLYKLCYICLNLNIFVIRLSVWYVAQSLVIETNLYMHKIIL</sequence>
<comment type="similarity">
    <text evidence="2">Belongs to the TMEM208 family.</text>
</comment>
<feature type="transmembrane region" description="Helical" evidence="7">
    <location>
        <begin position="20"/>
        <end position="39"/>
    </location>
</feature>
<gene>
    <name evidence="8" type="ORF">CICLE_v100129242mg</name>
</gene>
<dbReference type="GO" id="GO:0006624">
    <property type="term" value="P:vacuolar protein processing"/>
    <property type="evidence" value="ECO:0007669"/>
    <property type="project" value="TreeGrafter"/>
</dbReference>
<dbReference type="Gramene" id="ESR41907">
    <property type="protein sequence ID" value="ESR41907"/>
    <property type="gene ID" value="CICLE_v100129242mg"/>
</dbReference>
<dbReference type="InParanoid" id="V4SML5"/>
<dbReference type="AlphaFoldDB" id="V4SML5"/>
<keyword evidence="9" id="KW-1185">Reference proteome</keyword>
<protein>
    <recommendedName>
        <fullName evidence="10">Transmembrane protein 208</fullName>
    </recommendedName>
</protein>
<accession>V4SML5</accession>
<evidence type="ECO:0000256" key="3">
    <source>
        <dbReference type="ARBA" id="ARBA00022692"/>
    </source>
</evidence>
<dbReference type="STRING" id="85681.V4SML5"/>
<dbReference type="PANTHER" id="PTHR13505:SF7">
    <property type="entry name" value="TRANSMEMBRANE PROTEIN 208"/>
    <property type="match status" value="1"/>
</dbReference>
<evidence type="ECO:0000313" key="8">
    <source>
        <dbReference type="EMBL" id="ESR41907.1"/>
    </source>
</evidence>
<keyword evidence="3 7" id="KW-0812">Transmembrane</keyword>
<feature type="transmembrane region" description="Helical" evidence="7">
    <location>
        <begin position="133"/>
        <end position="153"/>
    </location>
</feature>
<evidence type="ECO:0000256" key="4">
    <source>
        <dbReference type="ARBA" id="ARBA00022824"/>
    </source>
</evidence>
<evidence type="ECO:0008006" key="10">
    <source>
        <dbReference type="Google" id="ProtNLM"/>
    </source>
</evidence>
<dbReference type="FunCoup" id="V4SML5">
    <property type="interactions" value="2035"/>
</dbReference>
<dbReference type="OMA" id="GRPKYDA"/>
<dbReference type="PANTHER" id="PTHR13505">
    <property type="entry name" value="TRANSMEMBRANE PROTEIN 208"/>
    <property type="match status" value="1"/>
</dbReference>
<dbReference type="GO" id="GO:0005773">
    <property type="term" value="C:vacuole"/>
    <property type="evidence" value="ECO:0007669"/>
    <property type="project" value="GOC"/>
</dbReference>
<evidence type="ECO:0000256" key="5">
    <source>
        <dbReference type="ARBA" id="ARBA00022989"/>
    </source>
</evidence>
<evidence type="ECO:0000256" key="7">
    <source>
        <dbReference type="SAM" id="Phobius"/>
    </source>
</evidence>
<dbReference type="Pfam" id="PF05620">
    <property type="entry name" value="TMEM208_SND2"/>
    <property type="match status" value="1"/>
</dbReference>
<dbReference type="InterPro" id="IPR008506">
    <property type="entry name" value="SND2/TMEM208"/>
</dbReference>
<keyword evidence="4" id="KW-0256">Endoplasmic reticulum</keyword>
<organism evidence="8 9">
    <name type="scientific">Citrus clementina</name>
    <name type="common">Clementine</name>
    <name type="synonym">Citrus deliciosa x Citrus sinensis</name>
    <dbReference type="NCBI Taxonomy" id="85681"/>
    <lineage>
        <taxon>Eukaryota</taxon>
        <taxon>Viridiplantae</taxon>
        <taxon>Streptophyta</taxon>
        <taxon>Embryophyta</taxon>
        <taxon>Tracheophyta</taxon>
        <taxon>Spermatophyta</taxon>
        <taxon>Magnoliopsida</taxon>
        <taxon>eudicotyledons</taxon>
        <taxon>Gunneridae</taxon>
        <taxon>Pentapetalae</taxon>
        <taxon>rosids</taxon>
        <taxon>malvids</taxon>
        <taxon>Sapindales</taxon>
        <taxon>Rutaceae</taxon>
        <taxon>Aurantioideae</taxon>
        <taxon>Citrus</taxon>
    </lineage>
</organism>
<evidence type="ECO:0000313" key="9">
    <source>
        <dbReference type="Proteomes" id="UP000030687"/>
    </source>
</evidence>
<evidence type="ECO:0000256" key="2">
    <source>
        <dbReference type="ARBA" id="ARBA00009950"/>
    </source>
</evidence>
<keyword evidence="6 7" id="KW-0472">Membrane</keyword>
<dbReference type="GO" id="GO:0005789">
    <property type="term" value="C:endoplasmic reticulum membrane"/>
    <property type="evidence" value="ECO:0007669"/>
    <property type="project" value="UniProtKB-SubCell"/>
</dbReference>
<proteinExistence type="inferred from homology"/>
<name>V4SML5_CITCL</name>
<reference evidence="8 9" key="1">
    <citation type="submission" date="2013-10" db="EMBL/GenBank/DDBJ databases">
        <authorList>
            <consortium name="International Citrus Genome Consortium"/>
            <person name="Jenkins J."/>
            <person name="Schmutz J."/>
            <person name="Prochnik S."/>
            <person name="Rokhsar D."/>
            <person name="Gmitter F."/>
            <person name="Ollitrault P."/>
            <person name="Machado M."/>
            <person name="Talon M."/>
            <person name="Wincker P."/>
            <person name="Jaillon O."/>
            <person name="Morgante M."/>
        </authorList>
    </citation>
    <scope>NUCLEOTIDE SEQUENCE</scope>
    <source>
        <strain evidence="9">cv. Clemenules</strain>
    </source>
</reference>
<keyword evidence="5 7" id="KW-1133">Transmembrane helix</keyword>
<dbReference type="Proteomes" id="UP000030687">
    <property type="component" value="Unassembled WGS sequence"/>
</dbReference>